<comment type="caution">
    <text evidence="4">The sequence shown here is derived from an EMBL/GenBank/DDBJ whole genome shotgun (WGS) entry which is preliminary data.</text>
</comment>
<evidence type="ECO:0000313" key="4">
    <source>
        <dbReference type="EMBL" id="NPT55719.1"/>
    </source>
</evidence>
<sequence length="134" mass="15036">MYEEICKLILCEQGRDASFIGGALDSYMEKLMSNAEFFLHLDKGLCRGFIAYYCNDETTLTAYVTLILVAPESRRSGLGHLLINSVIERARSRGFRACRLEVNSSNLAAQAFYGKLGFYSIDDRAGKILMESKL</sequence>
<evidence type="ECO:0000313" key="5">
    <source>
        <dbReference type="Proteomes" id="UP000655523"/>
    </source>
</evidence>
<protein>
    <submittedName>
        <fullName evidence="4">GNAT family N-acetyltransferase</fullName>
    </submittedName>
</protein>
<organism evidence="4 5">
    <name type="scientific">Paraburkholderia elongata</name>
    <dbReference type="NCBI Taxonomy" id="2675747"/>
    <lineage>
        <taxon>Bacteria</taxon>
        <taxon>Pseudomonadati</taxon>
        <taxon>Pseudomonadota</taxon>
        <taxon>Betaproteobacteria</taxon>
        <taxon>Burkholderiales</taxon>
        <taxon>Burkholderiaceae</taxon>
        <taxon>Paraburkholderia</taxon>
    </lineage>
</organism>
<proteinExistence type="predicted"/>
<dbReference type="CDD" id="cd04301">
    <property type="entry name" value="NAT_SF"/>
    <property type="match status" value="1"/>
</dbReference>
<evidence type="ECO:0000259" key="3">
    <source>
        <dbReference type="PROSITE" id="PS51186"/>
    </source>
</evidence>
<dbReference type="PANTHER" id="PTHR43877">
    <property type="entry name" value="AMINOALKYLPHOSPHONATE N-ACETYLTRANSFERASE-RELATED-RELATED"/>
    <property type="match status" value="1"/>
</dbReference>
<dbReference type="Gene3D" id="3.40.630.30">
    <property type="match status" value="1"/>
</dbReference>
<dbReference type="InterPro" id="IPR000182">
    <property type="entry name" value="GNAT_dom"/>
</dbReference>
<evidence type="ECO:0000256" key="1">
    <source>
        <dbReference type="ARBA" id="ARBA00022679"/>
    </source>
</evidence>
<dbReference type="GO" id="GO:0016747">
    <property type="term" value="F:acyltransferase activity, transferring groups other than amino-acyl groups"/>
    <property type="evidence" value="ECO:0007669"/>
    <property type="project" value="InterPro"/>
</dbReference>
<accession>A0A972NNB5</accession>
<name>A0A972NNB5_9BURK</name>
<keyword evidence="5" id="KW-1185">Reference proteome</keyword>
<feature type="domain" description="N-acetyltransferase" evidence="3">
    <location>
        <begin position="1"/>
        <end position="134"/>
    </location>
</feature>
<dbReference type="EMBL" id="WOEZ01000070">
    <property type="protein sequence ID" value="NPT55719.1"/>
    <property type="molecule type" value="Genomic_DNA"/>
</dbReference>
<dbReference type="AlphaFoldDB" id="A0A972NNB5"/>
<dbReference type="Pfam" id="PF00583">
    <property type="entry name" value="Acetyltransf_1"/>
    <property type="match status" value="1"/>
</dbReference>
<dbReference type="InterPro" id="IPR050832">
    <property type="entry name" value="Bact_Acetyltransf"/>
</dbReference>
<dbReference type="SUPFAM" id="SSF55729">
    <property type="entry name" value="Acyl-CoA N-acyltransferases (Nat)"/>
    <property type="match status" value="1"/>
</dbReference>
<keyword evidence="2" id="KW-0012">Acyltransferase</keyword>
<dbReference type="Proteomes" id="UP000655523">
    <property type="component" value="Unassembled WGS sequence"/>
</dbReference>
<evidence type="ECO:0000256" key="2">
    <source>
        <dbReference type="ARBA" id="ARBA00023315"/>
    </source>
</evidence>
<dbReference type="InterPro" id="IPR016181">
    <property type="entry name" value="Acyl_CoA_acyltransferase"/>
</dbReference>
<dbReference type="PROSITE" id="PS51186">
    <property type="entry name" value="GNAT"/>
    <property type="match status" value="1"/>
</dbReference>
<gene>
    <name evidence="4" type="ORF">GNZ13_14190</name>
</gene>
<reference evidence="4 5" key="1">
    <citation type="submission" date="2019-11" db="EMBL/GenBank/DDBJ databases">
        <title>Metabolism of dissolved organic matter in forest soils.</title>
        <authorList>
            <person name="Cyle K.T."/>
            <person name="Wilhelm R.C."/>
            <person name="Martinez C.E."/>
        </authorList>
    </citation>
    <scope>NUCLEOTIDE SEQUENCE [LARGE SCALE GENOMIC DNA]</scope>
    <source>
        <strain evidence="4 5">5N</strain>
    </source>
</reference>
<keyword evidence="1" id="KW-0808">Transferase</keyword>